<dbReference type="InterPro" id="IPR050266">
    <property type="entry name" value="AB_hydrolase_sf"/>
</dbReference>
<name>A0ABR9A6Z8_9PSED</name>
<evidence type="ECO:0000313" key="2">
    <source>
        <dbReference type="EMBL" id="MBD8121340.1"/>
    </source>
</evidence>
<dbReference type="PRINTS" id="PR00111">
    <property type="entry name" value="ABHYDROLASE"/>
</dbReference>
<dbReference type="SUPFAM" id="SSF53474">
    <property type="entry name" value="alpha/beta-Hydrolases"/>
    <property type="match status" value="1"/>
</dbReference>
<protein>
    <submittedName>
        <fullName evidence="2">Alpha/beta hydrolase</fullName>
    </submittedName>
</protein>
<dbReference type="PANTHER" id="PTHR43798">
    <property type="entry name" value="MONOACYLGLYCEROL LIPASE"/>
    <property type="match status" value="1"/>
</dbReference>
<reference evidence="2 3" key="1">
    <citation type="journal article" date="2020" name="FEMS Microbiol. Ecol.">
        <title>Temporal dynamics of bacterial communities during seed development and maturation.</title>
        <authorList>
            <person name="Chesneau G."/>
            <person name="Torres-Cortes G."/>
            <person name="Briand M."/>
            <person name="Darrasse A."/>
            <person name="Preveaux A."/>
            <person name="Marais C."/>
            <person name="Jacques M.A."/>
            <person name="Shade A."/>
            <person name="Barret M."/>
        </authorList>
    </citation>
    <scope>NUCLEOTIDE SEQUENCE [LARGE SCALE GENOMIC DNA]</scope>
    <source>
        <strain evidence="2 3">CFBP13723</strain>
    </source>
</reference>
<dbReference type="Pfam" id="PF00561">
    <property type="entry name" value="Abhydrolase_1"/>
    <property type="match status" value="1"/>
</dbReference>
<organism evidence="2 3">
    <name type="scientific">Pseudomonas lutea</name>
    <dbReference type="NCBI Taxonomy" id="243924"/>
    <lineage>
        <taxon>Bacteria</taxon>
        <taxon>Pseudomonadati</taxon>
        <taxon>Pseudomonadota</taxon>
        <taxon>Gammaproteobacteria</taxon>
        <taxon>Pseudomonadales</taxon>
        <taxon>Pseudomonadaceae</taxon>
        <taxon>Pseudomonas</taxon>
    </lineage>
</organism>
<gene>
    <name evidence="2" type="ORF">IFT62_08965</name>
</gene>
<evidence type="ECO:0000259" key="1">
    <source>
        <dbReference type="Pfam" id="PF00561"/>
    </source>
</evidence>
<keyword evidence="3" id="KW-1185">Reference proteome</keyword>
<dbReference type="GO" id="GO:0016787">
    <property type="term" value="F:hydrolase activity"/>
    <property type="evidence" value="ECO:0007669"/>
    <property type="project" value="UniProtKB-KW"/>
</dbReference>
<comment type="caution">
    <text evidence="2">The sequence shown here is derived from an EMBL/GenBank/DDBJ whole genome shotgun (WGS) entry which is preliminary data.</text>
</comment>
<feature type="domain" description="AB hydrolase-1" evidence="1">
    <location>
        <begin position="24"/>
        <end position="150"/>
    </location>
</feature>
<proteinExistence type="predicted"/>
<keyword evidence="2" id="KW-0378">Hydrolase</keyword>
<sequence length="253" mass="27538">MPVDGACIWYRIVGTGPLLFVQTPGWGIGSALYQSTLGDLAQRFTLVFHDTRGSGRSSLAGDGFAMVNVGQFVLDLEALRQHLDIERFVLLGHSHGGYIAMNYALAYPGRVTALVLVASQLGVDEPQADVRRTLPVLAGDSRFAAAAAAFQAPGKFADDAEFSGFLRQVAPLYFKEPSGHGYEQFTTYLNEHQVPLKAFQACAVTNRHFPVRARLAELHIPTLCLVGSLISSARRFSHKRSTAALRGAFWLNS</sequence>
<dbReference type="InterPro" id="IPR029058">
    <property type="entry name" value="AB_hydrolase_fold"/>
</dbReference>
<dbReference type="RefSeq" id="WP_191943884.1">
    <property type="nucleotide sequence ID" value="NZ_JACYNP010000003.1"/>
</dbReference>
<dbReference type="Proteomes" id="UP000625247">
    <property type="component" value="Unassembled WGS sequence"/>
</dbReference>
<dbReference type="Gene3D" id="3.40.50.1820">
    <property type="entry name" value="alpha/beta hydrolase"/>
    <property type="match status" value="1"/>
</dbReference>
<dbReference type="PANTHER" id="PTHR43798:SF33">
    <property type="entry name" value="HYDROLASE, PUTATIVE (AFU_ORTHOLOGUE AFUA_2G14860)-RELATED"/>
    <property type="match status" value="1"/>
</dbReference>
<dbReference type="EMBL" id="JACYNP010000003">
    <property type="protein sequence ID" value="MBD8121340.1"/>
    <property type="molecule type" value="Genomic_DNA"/>
</dbReference>
<evidence type="ECO:0000313" key="3">
    <source>
        <dbReference type="Proteomes" id="UP000625247"/>
    </source>
</evidence>
<dbReference type="InterPro" id="IPR000073">
    <property type="entry name" value="AB_hydrolase_1"/>
</dbReference>
<accession>A0ABR9A6Z8</accession>